<dbReference type="EMBL" id="AYKW01000069">
    <property type="protein sequence ID" value="PIL22833.1"/>
    <property type="molecule type" value="Genomic_DNA"/>
</dbReference>
<dbReference type="PRINTS" id="PR00792">
    <property type="entry name" value="PEPSIN"/>
</dbReference>
<accession>A0A2G8RMU3</accession>
<dbReference type="InterPro" id="IPR001461">
    <property type="entry name" value="Aspartic_peptidase_A1"/>
</dbReference>
<comment type="caution">
    <text evidence="7">The sequence shown here is derived from an EMBL/GenBank/DDBJ whole genome shotgun (WGS) entry which is preliminary data.</text>
</comment>
<dbReference type="InterPro" id="IPR033121">
    <property type="entry name" value="PEPTIDASE_A1"/>
</dbReference>
<feature type="domain" description="Peptidase A1" evidence="6">
    <location>
        <begin position="62"/>
        <end position="393"/>
    </location>
</feature>
<feature type="active site" evidence="2">
    <location>
        <position position="275"/>
    </location>
</feature>
<evidence type="ECO:0000256" key="4">
    <source>
        <dbReference type="SAM" id="Phobius"/>
    </source>
</evidence>
<name>A0A2G8RMU3_9APHY</name>
<evidence type="ECO:0000313" key="8">
    <source>
        <dbReference type="Proteomes" id="UP000230002"/>
    </source>
</evidence>
<gene>
    <name evidence="7" type="ORF">GSI_15528</name>
</gene>
<dbReference type="InterPro" id="IPR021109">
    <property type="entry name" value="Peptidase_aspartic_dom_sf"/>
</dbReference>
<dbReference type="SUPFAM" id="SSF50630">
    <property type="entry name" value="Acid proteases"/>
    <property type="match status" value="1"/>
</dbReference>
<comment type="similarity">
    <text evidence="1">Belongs to the peptidase A1 family.</text>
</comment>
<feature type="compositionally biased region" description="Low complexity" evidence="3">
    <location>
        <begin position="514"/>
        <end position="542"/>
    </location>
</feature>
<evidence type="ECO:0000313" key="7">
    <source>
        <dbReference type="EMBL" id="PIL22833.1"/>
    </source>
</evidence>
<evidence type="ECO:0000259" key="6">
    <source>
        <dbReference type="PROSITE" id="PS51767"/>
    </source>
</evidence>
<evidence type="ECO:0000256" key="1">
    <source>
        <dbReference type="ARBA" id="ARBA00007447"/>
    </source>
</evidence>
<feature type="signal peptide" evidence="5">
    <location>
        <begin position="1"/>
        <end position="21"/>
    </location>
</feature>
<feature type="region of interest" description="Disordered" evidence="3">
    <location>
        <begin position="513"/>
        <end position="553"/>
    </location>
</feature>
<reference evidence="7 8" key="1">
    <citation type="journal article" date="2015" name="Sci. Rep.">
        <title>Chromosome-level genome map provides insights into diverse defense mechanisms in the medicinal fungus Ganoderma sinense.</title>
        <authorList>
            <person name="Zhu Y."/>
            <person name="Xu J."/>
            <person name="Sun C."/>
            <person name="Zhou S."/>
            <person name="Xu H."/>
            <person name="Nelson D.R."/>
            <person name="Qian J."/>
            <person name="Song J."/>
            <person name="Luo H."/>
            <person name="Xiang L."/>
            <person name="Li Y."/>
            <person name="Xu Z."/>
            <person name="Ji A."/>
            <person name="Wang L."/>
            <person name="Lu S."/>
            <person name="Hayward A."/>
            <person name="Sun W."/>
            <person name="Li X."/>
            <person name="Schwartz D.C."/>
            <person name="Wang Y."/>
            <person name="Chen S."/>
        </authorList>
    </citation>
    <scope>NUCLEOTIDE SEQUENCE [LARGE SCALE GENOMIC DNA]</scope>
    <source>
        <strain evidence="7 8">ZZ0214-1</strain>
    </source>
</reference>
<dbReference type="PROSITE" id="PS51767">
    <property type="entry name" value="PEPTIDASE_A1"/>
    <property type="match status" value="1"/>
</dbReference>
<dbReference type="Proteomes" id="UP000230002">
    <property type="component" value="Unassembled WGS sequence"/>
</dbReference>
<protein>
    <recommendedName>
        <fullName evidence="6">Peptidase A1 domain-containing protein</fullName>
    </recommendedName>
</protein>
<feature type="active site" evidence="2">
    <location>
        <position position="78"/>
    </location>
</feature>
<dbReference type="CDD" id="cd05471">
    <property type="entry name" value="pepsin_like"/>
    <property type="match status" value="1"/>
</dbReference>
<keyword evidence="8" id="KW-1185">Reference proteome</keyword>
<proteinExistence type="inferred from homology"/>
<dbReference type="PANTHER" id="PTHR47966">
    <property type="entry name" value="BETA-SITE APP-CLEAVING ENZYME, ISOFORM A-RELATED"/>
    <property type="match status" value="1"/>
</dbReference>
<keyword evidence="4" id="KW-0812">Transmembrane</keyword>
<organism evidence="7 8">
    <name type="scientific">Ganoderma sinense ZZ0214-1</name>
    <dbReference type="NCBI Taxonomy" id="1077348"/>
    <lineage>
        <taxon>Eukaryota</taxon>
        <taxon>Fungi</taxon>
        <taxon>Dikarya</taxon>
        <taxon>Basidiomycota</taxon>
        <taxon>Agaricomycotina</taxon>
        <taxon>Agaricomycetes</taxon>
        <taxon>Polyporales</taxon>
        <taxon>Polyporaceae</taxon>
        <taxon>Ganoderma</taxon>
    </lineage>
</organism>
<dbReference type="Gene3D" id="2.40.70.10">
    <property type="entry name" value="Acid Proteases"/>
    <property type="match status" value="2"/>
</dbReference>
<dbReference type="GO" id="GO:0004190">
    <property type="term" value="F:aspartic-type endopeptidase activity"/>
    <property type="evidence" value="ECO:0007669"/>
    <property type="project" value="InterPro"/>
</dbReference>
<dbReference type="PANTHER" id="PTHR47966:SF51">
    <property type="entry name" value="BETA-SITE APP-CLEAVING ENZYME, ISOFORM A-RELATED"/>
    <property type="match status" value="1"/>
</dbReference>
<dbReference type="Pfam" id="PF00026">
    <property type="entry name" value="Asp"/>
    <property type="match status" value="1"/>
</dbReference>
<dbReference type="GO" id="GO:0006508">
    <property type="term" value="P:proteolysis"/>
    <property type="evidence" value="ECO:0007669"/>
    <property type="project" value="InterPro"/>
</dbReference>
<feature type="transmembrane region" description="Helical" evidence="4">
    <location>
        <begin position="441"/>
        <end position="462"/>
    </location>
</feature>
<dbReference type="AlphaFoldDB" id="A0A2G8RMU3"/>
<evidence type="ECO:0000256" key="2">
    <source>
        <dbReference type="PIRSR" id="PIRSR601461-1"/>
    </source>
</evidence>
<dbReference type="InterPro" id="IPR034164">
    <property type="entry name" value="Pepsin-like_dom"/>
</dbReference>
<keyword evidence="4" id="KW-1133">Transmembrane helix</keyword>
<keyword evidence="5" id="KW-0732">Signal</keyword>
<dbReference type="STRING" id="1077348.A0A2G8RMU3"/>
<dbReference type="OrthoDB" id="15189at2759"/>
<feature type="chain" id="PRO_5013869941" description="Peptidase A1 domain-containing protein" evidence="5">
    <location>
        <begin position="22"/>
        <end position="553"/>
    </location>
</feature>
<evidence type="ECO:0000256" key="5">
    <source>
        <dbReference type="SAM" id="SignalP"/>
    </source>
</evidence>
<evidence type="ECO:0000256" key="3">
    <source>
        <dbReference type="SAM" id="MobiDB-lite"/>
    </source>
</evidence>
<sequence>MKPSSLSVPLLLALVSDLAGAARLNLRGRPRSRFASSSAAGLVRRASIVGSTSVSDVGDVEYVTNIQLGGKTFSVQIDTGSSDLWVVGDVPNAQNTGKSAKVTYAVGEVDGSVLTATLDFAGYTVSSQAYISVAASSDNPSGSGLIGLGPNYGSQVSEAVGTSAGDAVLDRIFRQNTSTPNYITVLLGRNNDPTDPPTGDLTVGEILSGYEQIASQPKLSVSVLASSNSANQHWQVLLDADGIVGPANNNVIDEFNVQTAVSSTTNKKQLTVVFDTGYSLPQVPSSVAEAFYKDIPGSQLVSRSDLSGQIWQLPCDKEVNITFKFGGKSFPVHPLDANIDLNLTDSSGNHVCFGAFQPMASQSGATYDAIFGMAFLRNAYTYINFGDFVDGSTNTTADPYIQLLATTNDTAEAHSDFLRVRGDSPWTPSDASLGQRIRSHLPLVIGLAVAAALLLLGGLFLCCAGLRRRRAGAGAGVAFFQQGQTYQPLHEPAPEAYNMHAVGGQGGYAGAGAYGQQPQPVGAQPPGYQPQGAYQAQTGYQPPAYSNPWDARY</sequence>
<keyword evidence="4" id="KW-0472">Membrane</keyword>